<dbReference type="NCBIfam" id="NF011080">
    <property type="entry name" value="PRK14508.1-3"/>
    <property type="match status" value="1"/>
</dbReference>
<evidence type="ECO:0000256" key="5">
    <source>
        <dbReference type="ARBA" id="ARBA00022676"/>
    </source>
</evidence>
<evidence type="ECO:0000256" key="8">
    <source>
        <dbReference type="ARBA" id="ARBA00031423"/>
    </source>
</evidence>
<reference evidence="11 12" key="1">
    <citation type="submission" date="2018-06" db="EMBL/GenBank/DDBJ databases">
        <title>Lujinxingia sediminis gen. nov. sp. nov., a new facultative anaerobic member of the class Deltaproteobacteria, and proposal of Lujinxingaceae fam. nov.</title>
        <authorList>
            <person name="Guo L.-Y."/>
            <person name="Li C.-M."/>
            <person name="Wang S."/>
            <person name="Du Z.-J."/>
        </authorList>
    </citation>
    <scope>NUCLEOTIDE SEQUENCE [LARGE SCALE GENOMIC DNA]</scope>
    <source>
        <strain evidence="11 12">FA350</strain>
    </source>
</reference>
<keyword evidence="7 10" id="KW-0119">Carbohydrate metabolism</keyword>
<dbReference type="InterPro" id="IPR017853">
    <property type="entry name" value="GH"/>
</dbReference>
<comment type="catalytic activity">
    <reaction evidence="1 10">
        <text>Transfers a segment of a (1-&gt;4)-alpha-D-glucan to a new position in an acceptor, which may be glucose or a (1-&gt;4)-alpha-D-glucan.</text>
        <dbReference type="EC" id="2.4.1.25"/>
    </reaction>
</comment>
<evidence type="ECO:0000313" key="11">
    <source>
        <dbReference type="EMBL" id="AWV90526.1"/>
    </source>
</evidence>
<dbReference type="PANTHER" id="PTHR32438:SF5">
    <property type="entry name" value="4-ALPHA-GLUCANOTRANSFERASE DPE1, CHLOROPLASTIC_AMYLOPLASTIC"/>
    <property type="match status" value="1"/>
</dbReference>
<protein>
    <recommendedName>
        <fullName evidence="4 10">4-alpha-glucanotransferase</fullName>
        <ecNumber evidence="3 10">2.4.1.25</ecNumber>
    </recommendedName>
    <alternativeName>
        <fullName evidence="8 10">Amylomaltase</fullName>
    </alternativeName>
    <alternativeName>
        <fullName evidence="9 10">Disproportionating enzyme</fullName>
    </alternativeName>
</protein>
<dbReference type="KEGG" id="bsed:DN745_14795"/>
<dbReference type="GO" id="GO:0005975">
    <property type="term" value="P:carbohydrate metabolic process"/>
    <property type="evidence" value="ECO:0007669"/>
    <property type="project" value="InterPro"/>
</dbReference>
<gene>
    <name evidence="11" type="primary">malQ</name>
    <name evidence="11" type="ORF">DN745_14795</name>
</gene>
<evidence type="ECO:0000256" key="6">
    <source>
        <dbReference type="ARBA" id="ARBA00022679"/>
    </source>
</evidence>
<evidence type="ECO:0000256" key="2">
    <source>
        <dbReference type="ARBA" id="ARBA00005684"/>
    </source>
</evidence>
<dbReference type="InterPro" id="IPR003385">
    <property type="entry name" value="Glyco_hydro_77"/>
</dbReference>
<dbReference type="Gene3D" id="3.20.20.80">
    <property type="entry name" value="Glycosidases"/>
    <property type="match status" value="1"/>
</dbReference>
<accession>A0A2Z4FP43</accession>
<evidence type="ECO:0000256" key="4">
    <source>
        <dbReference type="ARBA" id="ARBA00020295"/>
    </source>
</evidence>
<evidence type="ECO:0000313" key="12">
    <source>
        <dbReference type="Proteomes" id="UP000249799"/>
    </source>
</evidence>
<keyword evidence="5 10" id="KW-0328">Glycosyltransferase</keyword>
<organism evidence="11 12">
    <name type="scientific">Bradymonas sediminis</name>
    <dbReference type="NCBI Taxonomy" id="1548548"/>
    <lineage>
        <taxon>Bacteria</taxon>
        <taxon>Deltaproteobacteria</taxon>
        <taxon>Bradymonadales</taxon>
        <taxon>Bradymonadaceae</taxon>
        <taxon>Bradymonas</taxon>
    </lineage>
</organism>
<comment type="similarity">
    <text evidence="2 10">Belongs to the disproportionating enzyme family.</text>
</comment>
<keyword evidence="6 10" id="KW-0808">Transferase</keyword>
<dbReference type="NCBIfam" id="TIGR00217">
    <property type="entry name" value="malQ"/>
    <property type="match status" value="1"/>
</dbReference>
<evidence type="ECO:0000256" key="9">
    <source>
        <dbReference type="ARBA" id="ARBA00031501"/>
    </source>
</evidence>
<dbReference type="SUPFAM" id="SSF51445">
    <property type="entry name" value="(Trans)glycosidases"/>
    <property type="match status" value="1"/>
</dbReference>
<dbReference type="EMBL" id="CP030032">
    <property type="protein sequence ID" value="AWV90526.1"/>
    <property type="molecule type" value="Genomic_DNA"/>
</dbReference>
<evidence type="ECO:0000256" key="3">
    <source>
        <dbReference type="ARBA" id="ARBA00012560"/>
    </source>
</evidence>
<dbReference type="Proteomes" id="UP000249799">
    <property type="component" value="Chromosome"/>
</dbReference>
<dbReference type="OrthoDB" id="9761577at2"/>
<dbReference type="GO" id="GO:0004134">
    <property type="term" value="F:4-alpha-glucanotransferase activity"/>
    <property type="evidence" value="ECO:0007669"/>
    <property type="project" value="UniProtKB-EC"/>
</dbReference>
<dbReference type="PANTHER" id="PTHR32438">
    <property type="entry name" value="4-ALPHA-GLUCANOTRANSFERASE DPE1, CHLOROPLASTIC/AMYLOPLASTIC"/>
    <property type="match status" value="1"/>
</dbReference>
<evidence type="ECO:0000256" key="1">
    <source>
        <dbReference type="ARBA" id="ARBA00000439"/>
    </source>
</evidence>
<dbReference type="EC" id="2.4.1.25" evidence="3 10"/>
<evidence type="ECO:0000256" key="7">
    <source>
        <dbReference type="ARBA" id="ARBA00023277"/>
    </source>
</evidence>
<name>A0A2Z4FP43_9DELT</name>
<dbReference type="Pfam" id="PF02446">
    <property type="entry name" value="Glyco_hydro_77"/>
    <property type="match status" value="1"/>
</dbReference>
<proteinExistence type="inferred from homology"/>
<evidence type="ECO:0000256" key="10">
    <source>
        <dbReference type="RuleBase" id="RU361207"/>
    </source>
</evidence>
<keyword evidence="12" id="KW-1185">Reference proteome</keyword>
<sequence length="503" mass="56306">MNIPRSAGVLLHPSSLPGPDGIGTLGAQARRFVDRLAEANQRWWQILPLNPPGPGASPYSSPSAFAINTMLVDLPRLSEAGWLEPAEIDEFHKTINTLNDHAGRCAFWEVEREKGALLGRAFERWAGDASDQARAEVDAFAAAEAYWLADYALYVALKNQFKGKSWRDWPAEFVRRDEAALERARAAHAEEIRRVEFEQWVARAQWQALRDYAGKKGVKLIGDIPIFVAMDSADAWAHREIFQLDAAGKATEVSGVPPDYFSKDGQKWGNPLYDWEAVAAQDYRWWLARVGSALATVDMIRIDHFRGFEAYWAVPAEAETAVDGRWRPGPGDAFFEAIRAEFGEAPFIAEDLGLITPEVIALRDRHKLPGMKVLQFANFDDPKHIFMPPNYTENFVAYTGTHDNDTTAGWYAEQDAAARHSIRTFLRSADEDVVRKMCEAVFESAAALAILPAQDIFQLGGDARMNDPSGRHPSWGWRIDADLLADSPDWKWYAKLTKTSGRA</sequence>
<dbReference type="AlphaFoldDB" id="A0A2Z4FP43"/>
<dbReference type="RefSeq" id="WP_111336019.1">
    <property type="nucleotide sequence ID" value="NZ_CP030032.1"/>
</dbReference>